<dbReference type="EMBL" id="CP121689">
    <property type="protein sequence ID" value="WZL77058.1"/>
    <property type="molecule type" value="Genomic_DNA"/>
</dbReference>
<gene>
    <name evidence="1" type="ORF">QBE54_04880</name>
</gene>
<dbReference type="PANTHER" id="PTHR39961:SF1">
    <property type="entry name" value="DUF458 DOMAIN-CONTAINING PROTEIN"/>
    <property type="match status" value="1"/>
</dbReference>
<accession>A0ABZ2YGW9</accession>
<evidence type="ECO:0000313" key="1">
    <source>
        <dbReference type="EMBL" id="WZL77058.1"/>
    </source>
</evidence>
<organism evidence="1 2">
    <name type="scientific">Thermatribacter velox</name>
    <dbReference type="NCBI Taxonomy" id="3039681"/>
    <lineage>
        <taxon>Bacteria</taxon>
        <taxon>Pseudomonadati</taxon>
        <taxon>Atribacterota</taxon>
        <taxon>Atribacteria</taxon>
        <taxon>Atribacterales</taxon>
        <taxon>Thermatribacteraceae</taxon>
        <taxon>Thermatribacter</taxon>
    </lineage>
</organism>
<dbReference type="RefSeq" id="WP_369019224.1">
    <property type="nucleotide sequence ID" value="NZ_CP121689.1"/>
</dbReference>
<evidence type="ECO:0000313" key="2">
    <source>
        <dbReference type="Proteomes" id="UP001461341"/>
    </source>
</evidence>
<reference evidence="1 2" key="1">
    <citation type="submission" date="2023-03" db="EMBL/GenBank/DDBJ databases">
        <title>Novel Species.</title>
        <authorList>
            <person name="Ma S."/>
        </authorList>
    </citation>
    <scope>NUCLEOTIDE SEQUENCE [LARGE SCALE GENOMIC DNA]</scope>
    <source>
        <strain evidence="1 2">B11</strain>
    </source>
</reference>
<dbReference type="PANTHER" id="PTHR39961">
    <property type="entry name" value="HYPOTHETICAL CYTOSOLIC PROTEIN"/>
    <property type="match status" value="1"/>
</dbReference>
<name>A0ABZ2YGW9_9BACT</name>
<keyword evidence="2" id="KW-1185">Reference proteome</keyword>
<dbReference type="InterPro" id="IPR007405">
    <property type="entry name" value="Phage_KVP40_Orf299"/>
</dbReference>
<protein>
    <submittedName>
        <fullName evidence="1">Ribonuclease H-like YkuK family protein</fullName>
    </submittedName>
</protein>
<proteinExistence type="predicted"/>
<dbReference type="Proteomes" id="UP001461341">
    <property type="component" value="Chromosome"/>
</dbReference>
<dbReference type="Pfam" id="PF04308">
    <property type="entry name" value="RNaseH_like"/>
    <property type="match status" value="1"/>
</dbReference>
<sequence length="166" mass="19201">MGKILYFNSPTQGRLSFEEVVNSIISFMREDPDVSYRLIIGTDSREHREGSSIQAFVTALIIHRIGFGGRYFWRKTFRRGTRSIREKIYAEAMLSLEVSQQFLQIFNNLFQDELSDYKIEIHVDVGNNGPTRHLIRELVGMIESFGFIARVKPESFGASRVAHRHT</sequence>